<dbReference type="Pfam" id="PF13759">
    <property type="entry name" value="2OG-FeII_Oxy_5"/>
    <property type="match status" value="1"/>
</dbReference>
<dbReference type="EMBL" id="JPIN01000009">
    <property type="protein sequence ID" value="KFZ28330.1"/>
    <property type="molecule type" value="Genomic_DNA"/>
</dbReference>
<evidence type="ECO:0000256" key="1">
    <source>
        <dbReference type="ARBA" id="ARBA00022737"/>
    </source>
</evidence>
<dbReference type="PANTHER" id="PTHR45586:SF1">
    <property type="entry name" value="LIPOPOLYSACCHARIDE ASSEMBLY PROTEIN B"/>
    <property type="match status" value="1"/>
</dbReference>
<dbReference type="PANTHER" id="PTHR45586">
    <property type="entry name" value="TPR REPEAT-CONTAINING PROTEIN PA4667"/>
    <property type="match status" value="1"/>
</dbReference>
<dbReference type="InterPro" id="IPR011990">
    <property type="entry name" value="TPR-like_helical_dom_sf"/>
</dbReference>
<reference evidence="4 5" key="1">
    <citation type="submission" date="2014-06" db="EMBL/GenBank/DDBJ databases">
        <title>Draft genome sequence of Idiomarina sp. MCCC 1A10513.</title>
        <authorList>
            <person name="Du J."/>
            <person name="Lai Q."/>
            <person name="Shao Z."/>
        </authorList>
    </citation>
    <scope>NUCLEOTIDE SEQUENCE [LARGE SCALE GENOMIC DNA]</scope>
    <source>
        <strain evidence="4 5">MCCC 1A10513</strain>
    </source>
</reference>
<dbReference type="Pfam" id="PF13432">
    <property type="entry name" value="TPR_16"/>
    <property type="match status" value="2"/>
</dbReference>
<organism evidence="4 5">
    <name type="scientific">Pseudidiomarina atlantica</name>
    <dbReference type="NCBI Taxonomy" id="1517416"/>
    <lineage>
        <taxon>Bacteria</taxon>
        <taxon>Pseudomonadati</taxon>
        <taxon>Pseudomonadota</taxon>
        <taxon>Gammaproteobacteria</taxon>
        <taxon>Alteromonadales</taxon>
        <taxon>Idiomarinaceae</taxon>
        <taxon>Pseudidiomarina</taxon>
    </lineage>
</organism>
<dbReference type="AlphaFoldDB" id="A0A094IKW7"/>
<evidence type="ECO:0000313" key="4">
    <source>
        <dbReference type="EMBL" id="KFZ28330.1"/>
    </source>
</evidence>
<feature type="repeat" description="TPR" evidence="3">
    <location>
        <begin position="276"/>
        <end position="309"/>
    </location>
</feature>
<evidence type="ECO:0000313" key="5">
    <source>
        <dbReference type="Proteomes" id="UP000053718"/>
    </source>
</evidence>
<sequence>MQPQQRYQQAIQTFRAGHHAESAQHCQQLLQLQPKHPDVLHLLGLNLQALQQPQDAARMFKFVLQQQANHKGAQKSLIGLYNRLGLQEDALPLATQLVKQHSNDPEAVFLQAQTLRDLGHFSQALQLIEPLRQQLPQAWPLLDYLYAGVLHDLDRYADAEQVLLALLAAQPEYIDAHTTLNKLYWEQGPQEKFMDSIRTALTQLPQSRALHYCYAVHFLIAERYDDCRAAVEHALTLFPSAAEFVHLLGSTFAREGANDQAMQQYLRALDLQPNSDRYQLDVANLLIKAGDYQRALTHLDKAEQLAPDNQEMWAYKGLCYRLLNDPRSQWLDDYDGFVQALPIDVPPEYPSRETFIDAVVAALDGLHKSAQQPLDQSVRNGTQTVGYLFQQQHPAIQQYKQMLERATQRYLKSLPKDAKHPFLRRKQQQFRFTGAWSVKLKESGFHTNHVHPKGWLSCCSYLKVPSNVQPDDPQRQGWIKFGETSMQLGEREHIAKAVCPQAGYVVFFPSYFWHGTVPFAGDEVRMTLPVDIAPHLIG</sequence>
<dbReference type="Pfam" id="PF12895">
    <property type="entry name" value="ANAPC3"/>
    <property type="match status" value="1"/>
</dbReference>
<accession>A0A094IKW7</accession>
<proteinExistence type="predicted"/>
<dbReference type="Proteomes" id="UP000053718">
    <property type="component" value="Unassembled WGS sequence"/>
</dbReference>
<dbReference type="STRING" id="1517416.IDAT_10030"/>
<dbReference type="eggNOG" id="COG0457">
    <property type="taxonomic scope" value="Bacteria"/>
</dbReference>
<evidence type="ECO:0000256" key="3">
    <source>
        <dbReference type="PROSITE-ProRule" id="PRU00339"/>
    </source>
</evidence>
<keyword evidence="2 3" id="KW-0802">TPR repeat</keyword>
<dbReference type="Gene3D" id="1.25.40.10">
    <property type="entry name" value="Tetratricopeptide repeat domain"/>
    <property type="match status" value="3"/>
</dbReference>
<dbReference type="Gene3D" id="2.60.120.620">
    <property type="entry name" value="q2cbj1_9rhob like domain"/>
    <property type="match status" value="1"/>
</dbReference>
<protein>
    <submittedName>
        <fullName evidence="4">Uncharacterized protein</fullName>
    </submittedName>
</protein>
<feature type="repeat" description="TPR" evidence="3">
    <location>
        <begin position="242"/>
        <end position="275"/>
    </location>
</feature>
<evidence type="ECO:0000256" key="2">
    <source>
        <dbReference type="ARBA" id="ARBA00022803"/>
    </source>
</evidence>
<keyword evidence="1" id="KW-0677">Repeat</keyword>
<keyword evidence="5" id="KW-1185">Reference proteome</keyword>
<gene>
    <name evidence="4" type="ORF">IDAT_10030</name>
</gene>
<dbReference type="InterPro" id="IPR019734">
    <property type="entry name" value="TPR_rpt"/>
</dbReference>
<dbReference type="InterPro" id="IPR012668">
    <property type="entry name" value="CHP02466"/>
</dbReference>
<comment type="caution">
    <text evidence="4">The sequence shown here is derived from an EMBL/GenBank/DDBJ whole genome shotgun (WGS) entry which is preliminary data.</text>
</comment>
<dbReference type="PROSITE" id="PS50005">
    <property type="entry name" value="TPR"/>
    <property type="match status" value="2"/>
</dbReference>
<dbReference type="SUPFAM" id="SSF48452">
    <property type="entry name" value="TPR-like"/>
    <property type="match status" value="1"/>
</dbReference>
<dbReference type="InterPro" id="IPR051012">
    <property type="entry name" value="CellSynth/LPSAsmb/PSIAsmb"/>
</dbReference>
<dbReference type="SMART" id="SM00028">
    <property type="entry name" value="TPR"/>
    <property type="match status" value="5"/>
</dbReference>
<name>A0A094IKW7_9GAMM</name>